<name>A0A5S9IJN7_UABAM</name>
<accession>A0A5S9IJN7</accession>
<dbReference type="PROSITE" id="PS50110">
    <property type="entry name" value="RESPONSE_REGULATORY"/>
    <property type="match status" value="1"/>
</dbReference>
<reference evidence="6 7" key="1">
    <citation type="submission" date="2019-08" db="EMBL/GenBank/DDBJ databases">
        <title>Complete genome sequence of Candidatus Uab amorphum.</title>
        <authorList>
            <person name="Shiratori T."/>
            <person name="Suzuki S."/>
            <person name="Kakizawa Y."/>
            <person name="Ishida K."/>
        </authorList>
    </citation>
    <scope>NUCLEOTIDE SEQUENCE [LARGE SCALE GENOMIC DNA]</scope>
    <source>
        <strain evidence="6 7">SRT547</strain>
    </source>
</reference>
<dbReference type="KEGG" id="uam:UABAM_00955"/>
<proteinExistence type="predicted"/>
<dbReference type="OrthoDB" id="9796655at2"/>
<dbReference type="PANTHER" id="PTHR43214:SF43">
    <property type="entry name" value="TWO-COMPONENT RESPONSE REGULATOR"/>
    <property type="match status" value="1"/>
</dbReference>
<evidence type="ECO:0000259" key="4">
    <source>
        <dbReference type="PROSITE" id="PS50043"/>
    </source>
</evidence>
<dbReference type="Gene3D" id="3.40.50.2300">
    <property type="match status" value="1"/>
</dbReference>
<dbReference type="RefSeq" id="WP_151966848.1">
    <property type="nucleotide sequence ID" value="NZ_AP019860.1"/>
</dbReference>
<dbReference type="PANTHER" id="PTHR43214">
    <property type="entry name" value="TWO-COMPONENT RESPONSE REGULATOR"/>
    <property type="match status" value="1"/>
</dbReference>
<dbReference type="InterPro" id="IPR000792">
    <property type="entry name" value="Tscrpt_reg_LuxR_C"/>
</dbReference>
<dbReference type="SMART" id="SM00421">
    <property type="entry name" value="HTH_LUXR"/>
    <property type="match status" value="1"/>
</dbReference>
<dbReference type="GO" id="GO:0006355">
    <property type="term" value="P:regulation of DNA-templated transcription"/>
    <property type="evidence" value="ECO:0007669"/>
    <property type="project" value="InterPro"/>
</dbReference>
<dbReference type="SUPFAM" id="SSF52172">
    <property type="entry name" value="CheY-like"/>
    <property type="match status" value="1"/>
</dbReference>
<dbReference type="SMART" id="SM00448">
    <property type="entry name" value="REC"/>
    <property type="match status" value="1"/>
</dbReference>
<evidence type="ECO:0000256" key="3">
    <source>
        <dbReference type="PROSITE-ProRule" id="PRU00169"/>
    </source>
</evidence>
<keyword evidence="2 6" id="KW-0238">DNA-binding</keyword>
<evidence type="ECO:0000256" key="1">
    <source>
        <dbReference type="ARBA" id="ARBA00022553"/>
    </source>
</evidence>
<dbReference type="Pfam" id="PF00072">
    <property type="entry name" value="Response_reg"/>
    <property type="match status" value="1"/>
</dbReference>
<dbReference type="InterPro" id="IPR039420">
    <property type="entry name" value="WalR-like"/>
</dbReference>
<dbReference type="GO" id="GO:0003677">
    <property type="term" value="F:DNA binding"/>
    <property type="evidence" value="ECO:0007669"/>
    <property type="project" value="UniProtKB-KW"/>
</dbReference>
<keyword evidence="1 3" id="KW-0597">Phosphoprotein</keyword>
<dbReference type="PROSITE" id="PS50043">
    <property type="entry name" value="HTH_LUXR_2"/>
    <property type="match status" value="1"/>
</dbReference>
<evidence type="ECO:0000259" key="5">
    <source>
        <dbReference type="PROSITE" id="PS50110"/>
    </source>
</evidence>
<sequence length="221" mass="25371">MSKKIQVFLIDDHPILRHGLTLLLNQQEDIQVCLEACNFIEVKQKLPTNNVNVIILDLSLEEVSGLEVLKWIRENYPSLPVLILSMYDENVYAERALRSGANGYISKQSPPPEIINAIRTVHSGEIYLNHQMFSKLLSKYLNNKNDNDSLFEKLTKRELEIFRLFGEGMTVKGIAEKLHISVKTVETHKLNIREKLNFSKGEDVIRVAKIWIATGNLPKYL</sequence>
<dbReference type="PRINTS" id="PR00038">
    <property type="entry name" value="HTHLUXR"/>
</dbReference>
<dbReference type="InterPro" id="IPR016032">
    <property type="entry name" value="Sig_transdc_resp-reg_C-effctor"/>
</dbReference>
<evidence type="ECO:0000256" key="2">
    <source>
        <dbReference type="ARBA" id="ARBA00023125"/>
    </source>
</evidence>
<feature type="domain" description="HTH luxR-type" evidence="4">
    <location>
        <begin position="147"/>
        <end position="212"/>
    </location>
</feature>
<feature type="domain" description="Response regulatory" evidence="5">
    <location>
        <begin position="6"/>
        <end position="122"/>
    </location>
</feature>
<dbReference type="CDD" id="cd06170">
    <property type="entry name" value="LuxR_C_like"/>
    <property type="match status" value="1"/>
</dbReference>
<evidence type="ECO:0000313" key="6">
    <source>
        <dbReference type="EMBL" id="BBM82612.1"/>
    </source>
</evidence>
<gene>
    <name evidence="6" type="ORF">UABAM_00955</name>
</gene>
<dbReference type="CDD" id="cd17535">
    <property type="entry name" value="REC_NarL-like"/>
    <property type="match status" value="1"/>
</dbReference>
<dbReference type="Proteomes" id="UP000326354">
    <property type="component" value="Chromosome"/>
</dbReference>
<keyword evidence="7" id="KW-1185">Reference proteome</keyword>
<dbReference type="InterPro" id="IPR058245">
    <property type="entry name" value="NreC/VraR/RcsB-like_REC"/>
</dbReference>
<evidence type="ECO:0000313" key="7">
    <source>
        <dbReference type="Proteomes" id="UP000326354"/>
    </source>
</evidence>
<dbReference type="InterPro" id="IPR011006">
    <property type="entry name" value="CheY-like_superfamily"/>
</dbReference>
<dbReference type="AlphaFoldDB" id="A0A5S9IJN7"/>
<dbReference type="EMBL" id="AP019860">
    <property type="protein sequence ID" value="BBM82612.1"/>
    <property type="molecule type" value="Genomic_DNA"/>
</dbReference>
<protein>
    <submittedName>
        <fullName evidence="6">DNA-binding response regulator</fullName>
    </submittedName>
</protein>
<dbReference type="InterPro" id="IPR001789">
    <property type="entry name" value="Sig_transdc_resp-reg_receiver"/>
</dbReference>
<dbReference type="Pfam" id="PF00196">
    <property type="entry name" value="GerE"/>
    <property type="match status" value="1"/>
</dbReference>
<feature type="modified residue" description="4-aspartylphosphate" evidence="3">
    <location>
        <position position="57"/>
    </location>
</feature>
<dbReference type="PROSITE" id="PS00622">
    <property type="entry name" value="HTH_LUXR_1"/>
    <property type="match status" value="1"/>
</dbReference>
<dbReference type="GO" id="GO:0000160">
    <property type="term" value="P:phosphorelay signal transduction system"/>
    <property type="evidence" value="ECO:0007669"/>
    <property type="project" value="InterPro"/>
</dbReference>
<dbReference type="SUPFAM" id="SSF46894">
    <property type="entry name" value="C-terminal effector domain of the bipartite response regulators"/>
    <property type="match status" value="1"/>
</dbReference>
<organism evidence="6 7">
    <name type="scientific">Uabimicrobium amorphum</name>
    <dbReference type="NCBI Taxonomy" id="2596890"/>
    <lineage>
        <taxon>Bacteria</taxon>
        <taxon>Pseudomonadati</taxon>
        <taxon>Planctomycetota</taxon>
        <taxon>Candidatus Uabimicrobiia</taxon>
        <taxon>Candidatus Uabimicrobiales</taxon>
        <taxon>Candidatus Uabimicrobiaceae</taxon>
        <taxon>Candidatus Uabimicrobium</taxon>
    </lineage>
</organism>